<name>A0A336LES9_CULSO</name>
<reference evidence="2" key="2">
    <citation type="submission" date="2018-07" db="EMBL/GenBank/DDBJ databases">
        <authorList>
            <person name="Quirk P.G."/>
            <person name="Krulwich T.A."/>
        </authorList>
    </citation>
    <scope>NUCLEOTIDE SEQUENCE</scope>
</reference>
<evidence type="ECO:0000313" key="2">
    <source>
        <dbReference type="EMBL" id="SSX34547.1"/>
    </source>
</evidence>
<gene>
    <name evidence="1" type="primary">CSON008172</name>
</gene>
<dbReference type="EMBL" id="UFQT01003094">
    <property type="protein sequence ID" value="SSX34547.1"/>
    <property type="molecule type" value="Genomic_DNA"/>
</dbReference>
<sequence length="59" mass="6535">MDMMRDYESVGVSTTGASTIPTTNNPIKNDGGLSVDYGLCFLALMEYDITKILLYRPQN</sequence>
<organism evidence="1">
    <name type="scientific">Culicoides sonorensis</name>
    <name type="common">Biting midge</name>
    <dbReference type="NCBI Taxonomy" id="179676"/>
    <lineage>
        <taxon>Eukaryota</taxon>
        <taxon>Metazoa</taxon>
        <taxon>Ecdysozoa</taxon>
        <taxon>Arthropoda</taxon>
        <taxon>Hexapoda</taxon>
        <taxon>Insecta</taxon>
        <taxon>Pterygota</taxon>
        <taxon>Neoptera</taxon>
        <taxon>Endopterygota</taxon>
        <taxon>Diptera</taxon>
        <taxon>Nematocera</taxon>
        <taxon>Chironomoidea</taxon>
        <taxon>Ceratopogonidae</taxon>
        <taxon>Ceratopogoninae</taxon>
        <taxon>Culicoides</taxon>
        <taxon>Monoculicoides</taxon>
    </lineage>
</organism>
<dbReference type="EMBL" id="UFQS01003094">
    <property type="protein sequence ID" value="SSX15171.1"/>
    <property type="molecule type" value="Genomic_DNA"/>
</dbReference>
<protein>
    <submittedName>
        <fullName evidence="1">CSON008172 protein</fullName>
    </submittedName>
</protein>
<accession>A0A336LES9</accession>
<dbReference type="AlphaFoldDB" id="A0A336LES9"/>
<evidence type="ECO:0000313" key="1">
    <source>
        <dbReference type="EMBL" id="SSX15171.1"/>
    </source>
</evidence>
<reference evidence="1" key="1">
    <citation type="submission" date="2018-04" db="EMBL/GenBank/DDBJ databases">
        <authorList>
            <person name="Go L.Y."/>
            <person name="Mitchell J.A."/>
        </authorList>
    </citation>
    <scope>NUCLEOTIDE SEQUENCE</scope>
    <source>
        <tissue evidence="1">Whole organism</tissue>
    </source>
</reference>
<dbReference type="VEuPathDB" id="VectorBase:CSON008172"/>
<proteinExistence type="predicted"/>